<accession>A0A0F9PR13</accession>
<dbReference type="EMBL" id="LAZR01002120">
    <property type="protein sequence ID" value="KKN34205.1"/>
    <property type="molecule type" value="Genomic_DNA"/>
</dbReference>
<keyword evidence="1" id="KW-0812">Transmembrane</keyword>
<feature type="transmembrane region" description="Helical" evidence="1">
    <location>
        <begin position="16"/>
        <end position="36"/>
    </location>
</feature>
<reference evidence="2" key="1">
    <citation type="journal article" date="2015" name="Nature">
        <title>Complex archaea that bridge the gap between prokaryotes and eukaryotes.</title>
        <authorList>
            <person name="Spang A."/>
            <person name="Saw J.H."/>
            <person name="Jorgensen S.L."/>
            <person name="Zaremba-Niedzwiedzka K."/>
            <person name="Martijn J."/>
            <person name="Lind A.E."/>
            <person name="van Eijk R."/>
            <person name="Schleper C."/>
            <person name="Guy L."/>
            <person name="Ettema T.J."/>
        </authorList>
    </citation>
    <scope>NUCLEOTIDE SEQUENCE</scope>
</reference>
<name>A0A0F9PR13_9ZZZZ</name>
<gene>
    <name evidence="2" type="ORF">LCGC14_0796130</name>
</gene>
<protein>
    <submittedName>
        <fullName evidence="2">Uncharacterized protein</fullName>
    </submittedName>
</protein>
<sequence length="91" mass="10660">MVKETNGWRLNRQVNLSFLLELVLLGSLIVGSWFNLQRQLDMVARDVGILLERQKELYGKLEALQEKTISHEYRLRSMESASRHTSSSRER</sequence>
<evidence type="ECO:0000313" key="2">
    <source>
        <dbReference type="EMBL" id="KKN34205.1"/>
    </source>
</evidence>
<proteinExistence type="predicted"/>
<keyword evidence="1" id="KW-0472">Membrane</keyword>
<dbReference type="AlphaFoldDB" id="A0A0F9PR13"/>
<evidence type="ECO:0000256" key="1">
    <source>
        <dbReference type="SAM" id="Phobius"/>
    </source>
</evidence>
<comment type="caution">
    <text evidence="2">The sequence shown here is derived from an EMBL/GenBank/DDBJ whole genome shotgun (WGS) entry which is preliminary data.</text>
</comment>
<organism evidence="2">
    <name type="scientific">marine sediment metagenome</name>
    <dbReference type="NCBI Taxonomy" id="412755"/>
    <lineage>
        <taxon>unclassified sequences</taxon>
        <taxon>metagenomes</taxon>
        <taxon>ecological metagenomes</taxon>
    </lineage>
</organism>
<keyword evidence="1" id="KW-1133">Transmembrane helix</keyword>